<dbReference type="InterPro" id="IPR036691">
    <property type="entry name" value="Endo/exonu/phosph_ase_sf"/>
</dbReference>
<sequence>RPEQVGAAALGPDHAVARQLKLPPAQDDGRALQLGRSYRASVATLSPECAESNCRSSVAVSVHVSALYSRTLSYIIENINNRISARALSCSSEDAVLDPVGARLDRLFDLSVGELQQTALSQFRVVENVFAVSRTHRSRHAIDEALHLQQQVSVAIVRAGVVAGALERISLPHGDGERPGRRGGPFAHESELLAAFVISNGAAVGNLHNAVLHSDYRAVRVDKLASNRCALPIGVAPTVALRLLHEHALGGFGEERCWARQDPHRQQLHARQQKMQQDALASWSRFINSSGPVPLDQTVSSLIISESSSASIQDCLLSCWFTRHTQESRVGVAGIRGRRRGVEGGRHRQRHRVEEAQHHARDLNLGASALSRQELRAGLHSEDLGAGWSFLYTSADDRGRGGVGVLIGPRLRQRVHCTSLSLRARCIRLFCAYAPTTAHPEEARAFFDFLAGQLEEVPNRDTLAFLEDLNAQRGGPSARHLSRDARTPAPMRWRTCLTGWTWCPPAPSSVSSLPAWSPFAGCKRKRWNACRRNATRRLAQLDHALVRTRERPTPTPWLRWLLALRSDHRLLLCDLQLHDQLYRPPKPPRRYYREPLRGPVRSGQAAAPVHHPALAATSTGGPRVIRAEGCCPQPVQDVLLLTLQGPFRRGQARTLRYDCAAEFRRSEANRPFAPFCECSTSAASRLGLAKGADLEATGSGSARLRLPGDKQFPRGSSGYKNAPKSSSRRHQWCHHRKVELNIGKCSFWTFTLNPAENRGKAQVFLRVKLDDHLGFSEHAKDFRRPHGSSPQATQRLADRQSGADQSILRAACIATCCSIADYGCAIWYSCAAPSTRLMVERQQHACDRLITGCVLPTRGQSAHLLAPYCRRAGLQTPGEDGKAPAGLPIPADHATTQQPCLKNRAFEAPHRLQQPDDSNNGPIPDEVAPDSSTETRAFRGCWRRAAWELRCAKDPDEFLRAAAPLDPAPSSVSANTEVSFNISLISLSTAKNRLMAAEARAAAAKPSRTAAAAVEEAAIAQWEPTRTEHPAAAGVYCSSFTVELTSIREGLRLGQRSSLPDLTIATQSLTALSSGSLSQEDSVSTECWNLILDLQRSPALRLASTGSRPTTDRQRGSGPGRQQSRHPRTEPDQNLNQRRQGGSYPPLQARVRTPASLALKDLPRREQPPAISASRTGRAWYQKKKQQQQRRGHAAAGRWCNSYEDELMAIKLALEDIISSEPRQAVILTDSQSAIAAIKADRPTLNLRLEQVKISSLTQPCTRRLPCNGFRDIRECLETNWSTQRPSSRPPCLRTSPKYPLQPLKERIRHHLKYRPTFKGTWPRSTGPRRQQILVAQVRAGHCPDSNYYRNRTGVTEGGPCRLCLDVPDQFHLWTCPKLEAIRRNIGVTNLSDFARGDMVAQLLGAVDWRPLKHARLISDHQVAALMAMKTDLLAKAEADDGIGDNSMLAFGMTVCFGNGNANRQDVASMQSISGHFVQPMQSISGHFVQLMQSLSVHFVQPMQSISGHFVQPMQNLSGHFVQPMQNLSGHFVQLMQSLSGHFVQPMQNLSGHFVQPMQSISGHFVQLMQSISGHFVQPMQSISGHFVQLMQSLSGHFVQLMQSISAQTMAYFGTPEVNVQECRSLLLRMLQHREAEAAGAALNGNKPSSNLNMAGLKACSENIEQDSARCWLTSRALTFVCSWKRRPSRTVLVATDEGVMRQLSDIYQLVDAIKAAASSWPPVTAPE</sequence>
<evidence type="ECO:0000313" key="2">
    <source>
        <dbReference type="Proteomes" id="UP000095280"/>
    </source>
</evidence>
<evidence type="ECO:0000313" key="3">
    <source>
        <dbReference type="WBParaSite" id="maker-uti_cns_0006639-snap-gene-0.2-mRNA-1"/>
    </source>
</evidence>
<dbReference type="WBParaSite" id="maker-uti_cns_0006639-snap-gene-0.2-mRNA-1">
    <property type="protein sequence ID" value="maker-uti_cns_0006639-snap-gene-0.2-mRNA-1"/>
    <property type="gene ID" value="maker-uti_cns_0006639-snap-gene-0.2"/>
</dbReference>
<dbReference type="Proteomes" id="UP000095280">
    <property type="component" value="Unplaced"/>
</dbReference>
<name>A0A1I8HLF9_9PLAT</name>
<keyword evidence="2" id="KW-1185">Reference proteome</keyword>
<accession>A0A1I8HLF9</accession>
<feature type="compositionally biased region" description="Basic residues" evidence="1">
    <location>
        <begin position="1181"/>
        <end position="1193"/>
    </location>
</feature>
<dbReference type="InterPro" id="IPR036397">
    <property type="entry name" value="RNaseH_sf"/>
</dbReference>
<dbReference type="SUPFAM" id="SSF56219">
    <property type="entry name" value="DNase I-like"/>
    <property type="match status" value="1"/>
</dbReference>
<feature type="region of interest" description="Disordered" evidence="1">
    <location>
        <begin position="697"/>
        <end position="730"/>
    </location>
</feature>
<feature type="region of interest" description="Disordered" evidence="1">
    <location>
        <begin position="779"/>
        <end position="800"/>
    </location>
</feature>
<evidence type="ECO:0000256" key="1">
    <source>
        <dbReference type="SAM" id="MobiDB-lite"/>
    </source>
</evidence>
<reference evidence="3" key="1">
    <citation type="submission" date="2016-11" db="UniProtKB">
        <authorList>
            <consortium name="WormBaseParasite"/>
        </authorList>
    </citation>
    <scope>IDENTIFICATION</scope>
</reference>
<dbReference type="Gene3D" id="3.30.420.10">
    <property type="entry name" value="Ribonuclease H-like superfamily/Ribonuclease H"/>
    <property type="match status" value="1"/>
</dbReference>
<feature type="region of interest" description="Disordered" evidence="1">
    <location>
        <begin position="911"/>
        <end position="935"/>
    </location>
</feature>
<organism evidence="2 3">
    <name type="scientific">Macrostomum lignano</name>
    <dbReference type="NCBI Taxonomy" id="282301"/>
    <lineage>
        <taxon>Eukaryota</taxon>
        <taxon>Metazoa</taxon>
        <taxon>Spiralia</taxon>
        <taxon>Lophotrochozoa</taxon>
        <taxon>Platyhelminthes</taxon>
        <taxon>Rhabditophora</taxon>
        <taxon>Macrostomorpha</taxon>
        <taxon>Macrostomida</taxon>
        <taxon>Macrostomidae</taxon>
        <taxon>Macrostomum</taxon>
    </lineage>
</organism>
<dbReference type="GO" id="GO:0003676">
    <property type="term" value="F:nucleic acid binding"/>
    <property type="evidence" value="ECO:0007669"/>
    <property type="project" value="InterPro"/>
</dbReference>
<protein>
    <submittedName>
        <fullName evidence="3">C2 domain-containing protein</fullName>
    </submittedName>
</protein>
<proteinExistence type="predicted"/>
<feature type="region of interest" description="Disordered" evidence="1">
    <location>
        <begin position="1101"/>
        <end position="1196"/>
    </location>
</feature>